<comment type="caution">
    <text evidence="2">The sequence shown here is derived from an EMBL/GenBank/DDBJ whole genome shotgun (WGS) entry which is preliminary data.</text>
</comment>
<evidence type="ECO:0000313" key="2">
    <source>
        <dbReference type="EMBL" id="CAK7348170.1"/>
    </source>
</evidence>
<evidence type="ECO:0000313" key="3">
    <source>
        <dbReference type="Proteomes" id="UP001314170"/>
    </source>
</evidence>
<evidence type="ECO:0000256" key="1">
    <source>
        <dbReference type="SAM" id="MobiDB-lite"/>
    </source>
</evidence>
<gene>
    <name evidence="2" type="ORF">DCAF_LOCUS20863</name>
</gene>
<feature type="region of interest" description="Disordered" evidence="1">
    <location>
        <begin position="73"/>
        <end position="95"/>
    </location>
</feature>
<organism evidence="2 3">
    <name type="scientific">Dovyalis caffra</name>
    <dbReference type="NCBI Taxonomy" id="77055"/>
    <lineage>
        <taxon>Eukaryota</taxon>
        <taxon>Viridiplantae</taxon>
        <taxon>Streptophyta</taxon>
        <taxon>Embryophyta</taxon>
        <taxon>Tracheophyta</taxon>
        <taxon>Spermatophyta</taxon>
        <taxon>Magnoliopsida</taxon>
        <taxon>eudicotyledons</taxon>
        <taxon>Gunneridae</taxon>
        <taxon>Pentapetalae</taxon>
        <taxon>rosids</taxon>
        <taxon>fabids</taxon>
        <taxon>Malpighiales</taxon>
        <taxon>Salicaceae</taxon>
        <taxon>Flacourtieae</taxon>
        <taxon>Dovyalis</taxon>
    </lineage>
</organism>
<dbReference type="EMBL" id="CAWUPB010001173">
    <property type="protein sequence ID" value="CAK7348170.1"/>
    <property type="molecule type" value="Genomic_DNA"/>
</dbReference>
<feature type="compositionally biased region" description="Pro residues" evidence="1">
    <location>
        <begin position="77"/>
        <end position="89"/>
    </location>
</feature>
<keyword evidence="3" id="KW-1185">Reference proteome</keyword>
<sequence length="95" mass="10578">MSHESLPVFDTIALAEVLYDGGTFKGELCVSQEAMERFEGNLLYDKEGIGLKEEVDHGHESHDEEREALEEVFKQPHVPPPPPPPPPPLKGFGTR</sequence>
<dbReference type="Proteomes" id="UP001314170">
    <property type="component" value="Unassembled WGS sequence"/>
</dbReference>
<reference evidence="2 3" key="1">
    <citation type="submission" date="2024-01" db="EMBL/GenBank/DDBJ databases">
        <authorList>
            <person name="Waweru B."/>
        </authorList>
    </citation>
    <scope>NUCLEOTIDE SEQUENCE [LARGE SCALE GENOMIC DNA]</scope>
</reference>
<name>A0AAV1SCB0_9ROSI</name>
<dbReference type="AlphaFoldDB" id="A0AAV1SCB0"/>
<protein>
    <submittedName>
        <fullName evidence="2">Uncharacterized protein</fullName>
    </submittedName>
</protein>
<proteinExistence type="predicted"/>
<accession>A0AAV1SCB0</accession>